<dbReference type="GO" id="GO:0045333">
    <property type="term" value="P:cellular respiration"/>
    <property type="evidence" value="ECO:0007669"/>
    <property type="project" value="UniProtKB-ARBA"/>
</dbReference>
<dbReference type="GO" id="GO:0030976">
    <property type="term" value="F:thiamine pyrophosphate binding"/>
    <property type="evidence" value="ECO:0007669"/>
    <property type="project" value="InterPro"/>
</dbReference>
<dbReference type="PANTHER" id="PTHR48084">
    <property type="entry name" value="2-OXOGLUTARATE OXIDOREDUCTASE SUBUNIT KORB-RELATED"/>
    <property type="match status" value="1"/>
</dbReference>
<dbReference type="HOGENOM" id="CLU_048564_2_0_7"/>
<dbReference type="GO" id="GO:0044281">
    <property type="term" value="P:small molecule metabolic process"/>
    <property type="evidence" value="ECO:0007669"/>
    <property type="project" value="UniProtKB-ARBA"/>
</dbReference>
<gene>
    <name evidence="3" type="ORF">GPICK_01145</name>
</gene>
<dbReference type="OrthoDB" id="9775140at2"/>
<keyword evidence="1" id="KW-0560">Oxidoreductase</keyword>
<dbReference type="EMBL" id="CP009788">
    <property type="protein sequence ID" value="AJE02165.1"/>
    <property type="molecule type" value="Genomic_DNA"/>
</dbReference>
<dbReference type="Proteomes" id="UP000057609">
    <property type="component" value="Chromosome"/>
</dbReference>
<dbReference type="GO" id="GO:0016625">
    <property type="term" value="F:oxidoreductase activity, acting on the aldehyde or oxo group of donors, iron-sulfur protein as acceptor"/>
    <property type="evidence" value="ECO:0007669"/>
    <property type="project" value="UniProtKB-ARBA"/>
</dbReference>
<reference evidence="3 4" key="1">
    <citation type="journal article" date="2015" name="Genome Announc.">
        <title>Complete Genome of Geobacter pickeringii G13T, a Metal-Reducing Isolate from Sedimentary Kaolin Deposits.</title>
        <authorList>
            <person name="Badalamenti J.P."/>
            <person name="Bond D.R."/>
        </authorList>
    </citation>
    <scope>NUCLEOTIDE SEQUENCE [LARGE SCALE GENOMIC DNA]</scope>
    <source>
        <strain evidence="3 4">G13</strain>
    </source>
</reference>
<organism evidence="3 4">
    <name type="scientific">Geobacter pickeringii</name>
    <dbReference type="NCBI Taxonomy" id="345632"/>
    <lineage>
        <taxon>Bacteria</taxon>
        <taxon>Pseudomonadati</taxon>
        <taxon>Thermodesulfobacteriota</taxon>
        <taxon>Desulfuromonadia</taxon>
        <taxon>Geobacterales</taxon>
        <taxon>Geobacteraceae</taxon>
        <taxon>Geobacter</taxon>
    </lineage>
</organism>
<sequence length="273" mass="29635">MDRLAEKYFRPEKYPGTACRGCGLRLAHRKVLEAADELGLETEDVVWGTGIGCSGRQTFATWKGDTFAGTHGQVYCLATGLRLALPPEKRIIITAGDGDAFTIGFNHLLNAARRNVDMTVIICDNLGYQSTGGQYGLTTPGGARTDSSPYGMWEPNWTEDGFDVLRILKEAGATFLARHTVLDGQAPVESIQKALLNRGFSLVQLVYPCVTHFGVHSLGTRNLAEVYDWFRKRYGAGADGLATGIIHDASGSRPEFGARLRSYTERAGKGDAA</sequence>
<evidence type="ECO:0000313" key="4">
    <source>
        <dbReference type="Proteomes" id="UP000057609"/>
    </source>
</evidence>
<evidence type="ECO:0000256" key="1">
    <source>
        <dbReference type="ARBA" id="ARBA00023002"/>
    </source>
</evidence>
<dbReference type="AlphaFoldDB" id="A0A0B5BC84"/>
<evidence type="ECO:0000313" key="3">
    <source>
        <dbReference type="EMBL" id="AJE02165.1"/>
    </source>
</evidence>
<dbReference type="InterPro" id="IPR011766">
    <property type="entry name" value="TPP_enzyme_TPP-bd"/>
</dbReference>
<dbReference type="Pfam" id="PF02775">
    <property type="entry name" value="TPP_enzyme_C"/>
    <property type="match status" value="1"/>
</dbReference>
<keyword evidence="4" id="KW-1185">Reference proteome</keyword>
<evidence type="ECO:0000259" key="2">
    <source>
        <dbReference type="Pfam" id="PF02775"/>
    </source>
</evidence>
<dbReference type="InterPro" id="IPR051457">
    <property type="entry name" value="2-oxoacid:Fd_oxidoreductase"/>
</dbReference>
<dbReference type="STRING" id="345632.GPICK_01145"/>
<dbReference type="InterPro" id="IPR029061">
    <property type="entry name" value="THDP-binding"/>
</dbReference>
<name>A0A0B5BC84_9BACT</name>
<dbReference type="SUPFAM" id="SSF52518">
    <property type="entry name" value="Thiamin diphosphate-binding fold (THDP-binding)"/>
    <property type="match status" value="1"/>
</dbReference>
<protein>
    <submittedName>
        <fullName evidence="3">2-oxoglutarate ferredoxin oxidoreductase subunit beta</fullName>
    </submittedName>
</protein>
<dbReference type="Gene3D" id="3.40.50.970">
    <property type="match status" value="1"/>
</dbReference>
<dbReference type="RefSeq" id="WP_039739773.1">
    <property type="nucleotide sequence ID" value="NZ_CP009788.1"/>
</dbReference>
<feature type="domain" description="Thiamine pyrophosphate enzyme TPP-binding" evidence="2">
    <location>
        <begin position="51"/>
        <end position="204"/>
    </location>
</feature>
<dbReference type="KEGG" id="gpi:GPICK_01145"/>
<accession>A0A0B5BC84</accession>
<dbReference type="PANTHER" id="PTHR48084:SF1">
    <property type="entry name" value="2-OXOGLUTARATE SYNTHASE SUBUNIT KORB"/>
    <property type="match status" value="1"/>
</dbReference>
<proteinExistence type="predicted"/>